<protein>
    <submittedName>
        <fullName evidence="1">Uncharacterized protein</fullName>
    </submittedName>
</protein>
<gene>
    <name evidence="1" type="ORF">KPSA1_04772</name>
    <name evidence="2" type="ORF">KPSA3_02667</name>
</gene>
<dbReference type="Proteomes" id="UP000247480">
    <property type="component" value="Unassembled WGS sequence"/>
</dbReference>
<comment type="caution">
    <text evidence="1">The sequence shown here is derived from an EMBL/GenBank/DDBJ whole genome shotgun (WGS) entry which is preliminary data.</text>
</comment>
<organism evidence="1 3">
    <name type="scientific">Pseudomonas syringae pv. actinidiae</name>
    <dbReference type="NCBI Taxonomy" id="103796"/>
    <lineage>
        <taxon>Bacteria</taxon>
        <taxon>Pseudomonadati</taxon>
        <taxon>Pseudomonadota</taxon>
        <taxon>Gammaproteobacteria</taxon>
        <taxon>Pseudomonadales</taxon>
        <taxon>Pseudomonadaceae</taxon>
        <taxon>Pseudomonas</taxon>
        <taxon>Pseudomonas syringae</taxon>
    </lineage>
</organism>
<evidence type="ECO:0000313" key="3">
    <source>
        <dbReference type="Proteomes" id="UP000247480"/>
    </source>
</evidence>
<dbReference type="Proteomes" id="UP000248291">
    <property type="component" value="Unassembled WGS sequence"/>
</dbReference>
<dbReference type="AlphaFoldDB" id="A0A2V0R5A9"/>
<evidence type="ECO:0000313" key="1">
    <source>
        <dbReference type="EMBL" id="GBH11332.1"/>
    </source>
</evidence>
<accession>A0A2V0R5A9</accession>
<reference evidence="2 4" key="2">
    <citation type="submission" date="2018-04" db="EMBL/GenBank/DDBJ databases">
        <title>Draft genome sequence of Pseudomonas syringae pv. actinidiae biovar 3 strains isolated from kiwifruit in Kagawa prefecture.</title>
        <authorList>
            <person name="Tabuchi M."/>
            <person name="Saito M."/>
            <person name="Fujiwara S."/>
            <person name="Sasa N."/>
            <person name="Akimitsu K."/>
            <person name="Gomi K."/>
            <person name="Konishi-Sugita S."/>
            <person name="Hamano K."/>
            <person name="Kataoka I."/>
        </authorList>
    </citation>
    <scope>NUCLEOTIDE SEQUENCE [LARGE SCALE GENOMIC DNA]</scope>
    <source>
        <strain evidence="2 4">MAFF212211</strain>
    </source>
</reference>
<dbReference type="EMBL" id="BGKA01000088">
    <property type="protein sequence ID" value="GBH16712.1"/>
    <property type="molecule type" value="Genomic_DNA"/>
</dbReference>
<name>A0A2V0R5A9_PSESF</name>
<reference evidence="1 3" key="1">
    <citation type="submission" date="2018-04" db="EMBL/GenBank/DDBJ databases">
        <title>Draft genome sequence of Pseudomonas syringae pv. actinidiae biovar 1 strains isolated from kiwifruit in Kagawa prefecture.</title>
        <authorList>
            <person name="Tabuchi M."/>
            <person name="Saito M."/>
            <person name="Fujiwara S."/>
            <person name="Sasa N."/>
            <person name="Akimitsu K."/>
            <person name="Gomi K."/>
            <person name="Konishi-Sugita S."/>
            <person name="Hamano K."/>
            <person name="Kataoka I."/>
        </authorList>
    </citation>
    <scope>NUCLEOTIDE SEQUENCE [LARGE SCALE GENOMIC DNA]</scope>
    <source>
        <strain evidence="1 3">MAFF212206</strain>
    </source>
</reference>
<dbReference type="EMBL" id="BGJZ01000236">
    <property type="protein sequence ID" value="GBH11332.1"/>
    <property type="molecule type" value="Genomic_DNA"/>
</dbReference>
<evidence type="ECO:0000313" key="2">
    <source>
        <dbReference type="EMBL" id="GBH16712.1"/>
    </source>
</evidence>
<sequence length="97" mass="11587">MFTCFLYIISHLHCASRLQCNGLVRYKYGNYSFLPFTAFWQRKRWRGVFTSPVQGDQIQRCRVRIAGYTNLYASFSFGVIDNIAQGRIDYRRWVVTW</sequence>
<proteinExistence type="predicted"/>
<evidence type="ECO:0000313" key="4">
    <source>
        <dbReference type="Proteomes" id="UP000248291"/>
    </source>
</evidence>